<protein>
    <submittedName>
        <fullName evidence="2">Uncharacterized protein</fullName>
    </submittedName>
</protein>
<sequence length="73" mass="7675">MGSKKLVLAFQLVGMGWYVGVCIIGGAFLGRWIASLFTFSNAGVIFILLGILLGLLSAAVGIFKLVSLLLNSD</sequence>
<evidence type="ECO:0000313" key="2">
    <source>
        <dbReference type="EMBL" id="SVE49670.1"/>
    </source>
</evidence>
<reference evidence="2" key="1">
    <citation type="submission" date="2018-05" db="EMBL/GenBank/DDBJ databases">
        <authorList>
            <person name="Lanie J.A."/>
            <person name="Ng W.-L."/>
            <person name="Kazmierczak K.M."/>
            <person name="Andrzejewski T.M."/>
            <person name="Davidsen T.M."/>
            <person name="Wayne K.J."/>
            <person name="Tettelin H."/>
            <person name="Glass J.I."/>
            <person name="Rusch D."/>
            <person name="Podicherti R."/>
            <person name="Tsui H.-C.T."/>
            <person name="Winkler M.E."/>
        </authorList>
    </citation>
    <scope>NUCLEOTIDE SEQUENCE</scope>
</reference>
<organism evidence="2">
    <name type="scientific">marine metagenome</name>
    <dbReference type="NCBI Taxonomy" id="408172"/>
    <lineage>
        <taxon>unclassified sequences</taxon>
        <taxon>metagenomes</taxon>
        <taxon>ecological metagenomes</taxon>
    </lineage>
</organism>
<proteinExistence type="predicted"/>
<keyword evidence="1" id="KW-1133">Transmembrane helix</keyword>
<feature type="transmembrane region" description="Helical" evidence="1">
    <location>
        <begin position="45"/>
        <end position="70"/>
    </location>
</feature>
<feature type="transmembrane region" description="Helical" evidence="1">
    <location>
        <begin position="12"/>
        <end position="33"/>
    </location>
</feature>
<keyword evidence="1" id="KW-0472">Membrane</keyword>
<keyword evidence="1" id="KW-0812">Transmembrane</keyword>
<dbReference type="AlphaFoldDB" id="A0A383DZQ1"/>
<name>A0A383DZQ1_9ZZZZ</name>
<dbReference type="EMBL" id="UINC01221361">
    <property type="protein sequence ID" value="SVE49670.1"/>
    <property type="molecule type" value="Genomic_DNA"/>
</dbReference>
<evidence type="ECO:0000256" key="1">
    <source>
        <dbReference type="SAM" id="Phobius"/>
    </source>
</evidence>
<gene>
    <name evidence="2" type="ORF">METZ01_LOCUS502524</name>
</gene>
<accession>A0A383DZQ1</accession>